<name>A0A7S4FWJ4_9EUGL</name>
<dbReference type="AlphaFoldDB" id="A0A7S4FWJ4"/>
<keyword evidence="1" id="KW-1133">Transmembrane helix</keyword>
<organism evidence="2">
    <name type="scientific">Eutreptiella gymnastica</name>
    <dbReference type="NCBI Taxonomy" id="73025"/>
    <lineage>
        <taxon>Eukaryota</taxon>
        <taxon>Discoba</taxon>
        <taxon>Euglenozoa</taxon>
        <taxon>Euglenida</taxon>
        <taxon>Spirocuta</taxon>
        <taxon>Euglenophyceae</taxon>
        <taxon>Eutreptiales</taxon>
        <taxon>Eutreptiaceae</taxon>
        <taxon>Eutreptiella</taxon>
    </lineage>
</organism>
<sequence length="115" mass="12699">MLYQAMQKGSMYSAMCGTSIWGVCALCVVNTLQLIVEAVIWGDIAVRKTNHHHHKRQKNINGTVYIIVVGQYVGTREVLTALNKWMGLTAVAAMPGFPHDTDVMPRSGFRSSTCD</sequence>
<gene>
    <name evidence="2" type="ORF">EGYM00163_LOCUS28614</name>
</gene>
<evidence type="ECO:0000256" key="1">
    <source>
        <dbReference type="SAM" id="Phobius"/>
    </source>
</evidence>
<dbReference type="EMBL" id="HBJA01081901">
    <property type="protein sequence ID" value="CAE0817449.1"/>
    <property type="molecule type" value="Transcribed_RNA"/>
</dbReference>
<keyword evidence="1" id="KW-0812">Transmembrane</keyword>
<proteinExistence type="predicted"/>
<keyword evidence="1" id="KW-0472">Membrane</keyword>
<reference evidence="2" key="1">
    <citation type="submission" date="2021-01" db="EMBL/GenBank/DDBJ databases">
        <authorList>
            <person name="Corre E."/>
            <person name="Pelletier E."/>
            <person name="Niang G."/>
            <person name="Scheremetjew M."/>
            <person name="Finn R."/>
            <person name="Kale V."/>
            <person name="Holt S."/>
            <person name="Cochrane G."/>
            <person name="Meng A."/>
            <person name="Brown T."/>
            <person name="Cohen L."/>
        </authorList>
    </citation>
    <scope>NUCLEOTIDE SEQUENCE</scope>
    <source>
        <strain evidence="2">CCMP1594</strain>
    </source>
</reference>
<feature type="transmembrane region" description="Helical" evidence="1">
    <location>
        <begin position="20"/>
        <end position="46"/>
    </location>
</feature>
<protein>
    <submittedName>
        <fullName evidence="2">Uncharacterized protein</fullName>
    </submittedName>
</protein>
<evidence type="ECO:0000313" key="2">
    <source>
        <dbReference type="EMBL" id="CAE0817449.1"/>
    </source>
</evidence>
<accession>A0A7S4FWJ4</accession>